<comment type="caution">
    <text evidence="2">The sequence shown here is derived from an EMBL/GenBank/DDBJ whole genome shotgun (WGS) entry which is preliminary data.</text>
</comment>
<sequence length="93" mass="10706">MDPRHLKLEKFAAWGFIIITVYLSFYLTLNHYAGEGLILSLVVTHLGIFIAFRRVLDRVSYSILAFSHIILCYWLGKNALEILSTVDGWKQGF</sequence>
<feature type="transmembrane region" description="Helical" evidence="1">
    <location>
        <begin position="12"/>
        <end position="29"/>
    </location>
</feature>
<protein>
    <submittedName>
        <fullName evidence="2">Uncharacterized protein</fullName>
    </submittedName>
</protein>
<dbReference type="Proteomes" id="UP000232196">
    <property type="component" value="Unassembled WGS sequence"/>
</dbReference>
<dbReference type="EMBL" id="NPDN01000001">
    <property type="protein sequence ID" value="PJZ27342.1"/>
    <property type="molecule type" value="Genomic_DNA"/>
</dbReference>
<evidence type="ECO:0000313" key="3">
    <source>
        <dbReference type="Proteomes" id="UP000232196"/>
    </source>
</evidence>
<keyword evidence="1" id="KW-1133">Transmembrane helix</keyword>
<gene>
    <name evidence="2" type="ORF">CH357_01970</name>
</gene>
<dbReference type="OrthoDB" id="330633at2"/>
<keyword evidence="1" id="KW-0812">Transmembrane</keyword>
<name>A0A2M9XIE2_9LEPT</name>
<feature type="transmembrane region" description="Helical" evidence="1">
    <location>
        <begin position="35"/>
        <end position="52"/>
    </location>
</feature>
<proteinExistence type="predicted"/>
<accession>A0A2M9XIE2</accession>
<organism evidence="2 3">
    <name type="scientific">Leptospira hartskeerlii</name>
    <dbReference type="NCBI Taxonomy" id="2023177"/>
    <lineage>
        <taxon>Bacteria</taxon>
        <taxon>Pseudomonadati</taxon>
        <taxon>Spirochaetota</taxon>
        <taxon>Spirochaetia</taxon>
        <taxon>Leptospirales</taxon>
        <taxon>Leptospiraceae</taxon>
        <taxon>Leptospira</taxon>
    </lineage>
</organism>
<keyword evidence="3" id="KW-1185">Reference proteome</keyword>
<feature type="transmembrane region" description="Helical" evidence="1">
    <location>
        <begin position="59"/>
        <end position="76"/>
    </location>
</feature>
<evidence type="ECO:0000256" key="1">
    <source>
        <dbReference type="SAM" id="Phobius"/>
    </source>
</evidence>
<keyword evidence="1" id="KW-0472">Membrane</keyword>
<dbReference type="RefSeq" id="WP_100705086.1">
    <property type="nucleotide sequence ID" value="NZ_NPDL01000004.1"/>
</dbReference>
<dbReference type="AlphaFoldDB" id="A0A2M9XIE2"/>
<reference evidence="2 3" key="1">
    <citation type="submission" date="2017-07" db="EMBL/GenBank/DDBJ databases">
        <title>Leptospira spp. isolated from tropical soils.</title>
        <authorList>
            <person name="Thibeaux R."/>
            <person name="Iraola G."/>
            <person name="Ferres I."/>
            <person name="Bierque E."/>
            <person name="Girault D."/>
            <person name="Soupe-Gilbert M.-E."/>
            <person name="Picardeau M."/>
            <person name="Goarant C."/>
        </authorList>
    </citation>
    <scope>NUCLEOTIDE SEQUENCE [LARGE SCALE GENOMIC DNA]</scope>
    <source>
        <strain evidence="2 3">MCA1-C-A1</strain>
    </source>
</reference>
<evidence type="ECO:0000313" key="2">
    <source>
        <dbReference type="EMBL" id="PJZ27342.1"/>
    </source>
</evidence>